<evidence type="ECO:0000313" key="11">
    <source>
        <dbReference type="EMBL" id="CAD7086948.1"/>
    </source>
</evidence>
<evidence type="ECO:0000256" key="7">
    <source>
        <dbReference type="ARBA" id="ARBA00023136"/>
    </source>
</evidence>
<name>A0A7R8UW18_HERIL</name>
<keyword evidence="7 10" id="KW-0472">Membrane</keyword>
<keyword evidence="8" id="KW-0675">Receptor</keyword>
<sequence>MESWKRMNSYDAFSSLWVAWKFQGLYTVESYRFYHTIHMAMIFIVINITSSVMFIGQLFFVESLKDLLSNLIMGICVIICGYKYFVILMMRPHLIRIRGVLEQLDARPTTETQRSYMKIICKRCNNMTWIVLLCYLAVNALFEISAALSHREYLAFPVWVPYDWTKSATLYWMTWLYQVIAQFTLCVQQAANDITGPAYLYVLNTHLRITMERIESIKPDPKKSDSENCKELIDCIEDHRLIMNVFDILQGTVSYTIFLQFIGTALVFCMNTLLYFLYPLSLTEVLTVMLFLVAEILQILPCCYFSNKFMSSTDEFVNGIYSTDWTGQSPKFKKMMIIFMQMTQQTKVIIAGKIIPVTLATFVS</sequence>
<evidence type="ECO:0008006" key="13">
    <source>
        <dbReference type="Google" id="ProtNLM"/>
    </source>
</evidence>
<dbReference type="PANTHER" id="PTHR21137:SF35">
    <property type="entry name" value="ODORANT RECEPTOR 19A-RELATED"/>
    <property type="match status" value="1"/>
</dbReference>
<keyword evidence="9" id="KW-0807">Transducer</keyword>
<organism evidence="11 12">
    <name type="scientific">Hermetia illucens</name>
    <name type="common">Black soldier fly</name>
    <dbReference type="NCBI Taxonomy" id="343691"/>
    <lineage>
        <taxon>Eukaryota</taxon>
        <taxon>Metazoa</taxon>
        <taxon>Ecdysozoa</taxon>
        <taxon>Arthropoda</taxon>
        <taxon>Hexapoda</taxon>
        <taxon>Insecta</taxon>
        <taxon>Pterygota</taxon>
        <taxon>Neoptera</taxon>
        <taxon>Endopterygota</taxon>
        <taxon>Diptera</taxon>
        <taxon>Brachycera</taxon>
        <taxon>Stratiomyomorpha</taxon>
        <taxon>Stratiomyidae</taxon>
        <taxon>Hermetiinae</taxon>
        <taxon>Hermetia</taxon>
    </lineage>
</organism>
<evidence type="ECO:0000256" key="6">
    <source>
        <dbReference type="ARBA" id="ARBA00022989"/>
    </source>
</evidence>
<protein>
    <recommendedName>
        <fullName evidence="13">Odorant receptor</fullName>
    </recommendedName>
</protein>
<keyword evidence="4 10" id="KW-0812">Transmembrane</keyword>
<keyword evidence="5" id="KW-0552">Olfaction</keyword>
<dbReference type="Proteomes" id="UP000594454">
    <property type="component" value="Chromosome 4"/>
</dbReference>
<keyword evidence="6 10" id="KW-1133">Transmembrane helix</keyword>
<dbReference type="GO" id="GO:0004984">
    <property type="term" value="F:olfactory receptor activity"/>
    <property type="evidence" value="ECO:0007669"/>
    <property type="project" value="InterPro"/>
</dbReference>
<keyword evidence="3" id="KW-0716">Sensory transduction</keyword>
<evidence type="ECO:0000256" key="3">
    <source>
        <dbReference type="ARBA" id="ARBA00022606"/>
    </source>
</evidence>
<feature type="transmembrane region" description="Helical" evidence="10">
    <location>
        <begin position="127"/>
        <end position="148"/>
    </location>
</feature>
<evidence type="ECO:0000256" key="4">
    <source>
        <dbReference type="ARBA" id="ARBA00022692"/>
    </source>
</evidence>
<dbReference type="AlphaFoldDB" id="A0A7R8UW18"/>
<evidence type="ECO:0000313" key="12">
    <source>
        <dbReference type="Proteomes" id="UP000594454"/>
    </source>
</evidence>
<gene>
    <name evidence="11" type="ORF">HERILL_LOCUS9684</name>
</gene>
<evidence type="ECO:0000256" key="5">
    <source>
        <dbReference type="ARBA" id="ARBA00022725"/>
    </source>
</evidence>
<evidence type="ECO:0000256" key="9">
    <source>
        <dbReference type="ARBA" id="ARBA00023224"/>
    </source>
</evidence>
<feature type="transmembrane region" description="Helical" evidence="10">
    <location>
        <begin position="67"/>
        <end position="88"/>
    </location>
</feature>
<comment type="subcellular location">
    <subcellularLocation>
        <location evidence="1">Cell membrane</location>
        <topology evidence="1">Multi-pass membrane protein</topology>
    </subcellularLocation>
</comment>
<feature type="transmembrane region" description="Helical" evidence="10">
    <location>
        <begin position="40"/>
        <end position="61"/>
    </location>
</feature>
<dbReference type="GO" id="GO:0007165">
    <property type="term" value="P:signal transduction"/>
    <property type="evidence" value="ECO:0007669"/>
    <property type="project" value="UniProtKB-KW"/>
</dbReference>
<evidence type="ECO:0000256" key="10">
    <source>
        <dbReference type="SAM" id="Phobius"/>
    </source>
</evidence>
<evidence type="ECO:0000256" key="1">
    <source>
        <dbReference type="ARBA" id="ARBA00004651"/>
    </source>
</evidence>
<feature type="transmembrane region" description="Helical" evidence="10">
    <location>
        <begin position="284"/>
        <end position="305"/>
    </location>
</feature>
<feature type="transmembrane region" description="Helical" evidence="10">
    <location>
        <begin position="168"/>
        <end position="187"/>
    </location>
</feature>
<feature type="transmembrane region" description="Helical" evidence="10">
    <location>
        <begin position="257"/>
        <end position="278"/>
    </location>
</feature>
<dbReference type="GO" id="GO:0005549">
    <property type="term" value="F:odorant binding"/>
    <property type="evidence" value="ECO:0007669"/>
    <property type="project" value="InterPro"/>
</dbReference>
<dbReference type="InterPro" id="IPR004117">
    <property type="entry name" value="7tm6_olfct_rcpt"/>
</dbReference>
<accession>A0A7R8UW18</accession>
<reference evidence="11 12" key="1">
    <citation type="submission" date="2020-11" db="EMBL/GenBank/DDBJ databases">
        <authorList>
            <person name="Wallbank WR R."/>
            <person name="Pardo Diaz C."/>
            <person name="Kozak K."/>
            <person name="Martin S."/>
            <person name="Jiggins C."/>
            <person name="Moest M."/>
            <person name="Warren A I."/>
            <person name="Generalovic N T."/>
            <person name="Byers J.R.P. K."/>
            <person name="Montejo-Kovacevich G."/>
            <person name="Yen C E."/>
        </authorList>
    </citation>
    <scope>NUCLEOTIDE SEQUENCE [LARGE SCALE GENOMIC DNA]</scope>
</reference>
<feature type="non-terminal residue" evidence="11">
    <location>
        <position position="1"/>
    </location>
</feature>
<evidence type="ECO:0000256" key="8">
    <source>
        <dbReference type="ARBA" id="ARBA00023170"/>
    </source>
</evidence>
<dbReference type="PANTHER" id="PTHR21137">
    <property type="entry name" value="ODORANT RECEPTOR"/>
    <property type="match status" value="1"/>
</dbReference>
<dbReference type="GO" id="GO:0005886">
    <property type="term" value="C:plasma membrane"/>
    <property type="evidence" value="ECO:0007669"/>
    <property type="project" value="UniProtKB-SubCell"/>
</dbReference>
<dbReference type="InParanoid" id="A0A7R8UW18"/>
<dbReference type="Pfam" id="PF02949">
    <property type="entry name" value="7tm_6"/>
    <property type="match status" value="1"/>
</dbReference>
<proteinExistence type="predicted"/>
<dbReference type="EMBL" id="LR899012">
    <property type="protein sequence ID" value="CAD7086948.1"/>
    <property type="molecule type" value="Genomic_DNA"/>
</dbReference>
<keyword evidence="12" id="KW-1185">Reference proteome</keyword>
<keyword evidence="2" id="KW-1003">Cell membrane</keyword>
<evidence type="ECO:0000256" key="2">
    <source>
        <dbReference type="ARBA" id="ARBA00022475"/>
    </source>
</evidence>
<dbReference type="OrthoDB" id="7548151at2759"/>